<dbReference type="Proteomes" id="UP000270034">
    <property type="component" value="Chromosome"/>
</dbReference>
<reference evidence="4 9" key="3">
    <citation type="submission" date="2018-02" db="EMBL/GenBank/DDBJ databases">
        <title>Acetobacter orientalis genome.</title>
        <authorList>
            <person name="Nakashima N."/>
            <person name="Tamura T."/>
        </authorList>
    </citation>
    <scope>NUCLEOTIDE SEQUENCE [LARGE SCALE GENOMIC DNA]</scope>
    <source>
        <strain evidence="4 9">FAN1</strain>
    </source>
</reference>
<protein>
    <submittedName>
        <fullName evidence="6">Flagellar biosynthesis protein FlhB</fullName>
    </submittedName>
    <submittedName>
        <fullName evidence="5">Flagellar biosynthetic protein FlhB</fullName>
    </submittedName>
</protein>
<sequence length="359" mass="39866">MAEDGSGGGERSQAPTEKRLQTAREEGNIAQSRELGMLLILGIFLLVFSTTTGVSAKRFLLHMRGIMEHFGSTPYDMTVVYDLAKQAFIEGLFLAAPLACTSFTVILTIGFLQTSFLFRPESLAPDISRLSPMRGIKRMFSVNNLVETLKSLVKFTAFGTLLYGVAKKTLAIAPLTERWTIPYLTSQIAGWFIYATLVILALQALIAVLDDLWTRYNRLRGLRMSFQDIKEETKQTDGDPHIKSRQRQIRLKRSRQRMMHDVRKATVVITNPTHYAVALVYDAATDAAPKIVGKGTDELAARIREAATEAKVPVVPNPPLARALYTLPLESEIPAEYFQPVAAVIAYIMKLKTPGSRAS</sequence>
<dbReference type="PANTHER" id="PTHR30531">
    <property type="entry name" value="FLAGELLAR BIOSYNTHETIC PROTEIN FLHB"/>
    <property type="match status" value="1"/>
</dbReference>
<evidence type="ECO:0000256" key="3">
    <source>
        <dbReference type="SAM" id="Phobius"/>
    </source>
</evidence>
<gene>
    <name evidence="5" type="ORF">Abor_017_119</name>
    <name evidence="4" type="ORF">AcetOrient_orf00913</name>
    <name evidence="6" type="ORF">HK12_06480</name>
</gene>
<evidence type="ECO:0000313" key="7">
    <source>
        <dbReference type="Proteomes" id="UP000032670"/>
    </source>
</evidence>
<dbReference type="Gene3D" id="3.40.1690.10">
    <property type="entry name" value="secretion proteins EscU"/>
    <property type="match status" value="1"/>
</dbReference>
<proteinExistence type="inferred from homology"/>
<feature type="transmembrane region" description="Helical" evidence="3">
    <location>
        <begin position="92"/>
        <end position="112"/>
    </location>
</feature>
<keyword evidence="3" id="KW-1133">Transmembrane helix</keyword>
<dbReference type="MEROPS" id="N06.A01"/>
<evidence type="ECO:0000313" key="5">
    <source>
        <dbReference type="EMBL" id="GAN66263.1"/>
    </source>
</evidence>
<keyword evidence="3" id="KW-0472">Membrane</keyword>
<evidence type="ECO:0000313" key="6">
    <source>
        <dbReference type="EMBL" id="OUI85308.1"/>
    </source>
</evidence>
<reference evidence="6 8" key="2">
    <citation type="submission" date="2014-06" db="EMBL/GenBank/DDBJ databases">
        <authorList>
            <person name="Ju J."/>
            <person name="Zhang J."/>
        </authorList>
    </citation>
    <scope>NUCLEOTIDE SEQUENCE [LARGE SCALE GENOMIC DNA]</scope>
    <source>
        <strain evidence="6">DmW_045</strain>
    </source>
</reference>
<keyword evidence="7" id="KW-1185">Reference proteome</keyword>
<evidence type="ECO:0000256" key="2">
    <source>
        <dbReference type="SAM" id="MobiDB-lite"/>
    </source>
</evidence>
<feature type="compositionally biased region" description="Gly residues" evidence="2">
    <location>
        <begin position="1"/>
        <end position="10"/>
    </location>
</feature>
<dbReference type="RefSeq" id="WP_048841283.1">
    <property type="nucleotide sequence ID" value="NZ_BAMX01000017.1"/>
</dbReference>
<dbReference type="EMBL" id="AP018515">
    <property type="protein sequence ID" value="BBC78981.1"/>
    <property type="molecule type" value="Genomic_DNA"/>
</dbReference>
<dbReference type="SUPFAM" id="SSF160544">
    <property type="entry name" value="EscU C-terminal domain-like"/>
    <property type="match status" value="1"/>
</dbReference>
<dbReference type="Proteomes" id="UP000032670">
    <property type="component" value="Unassembled WGS sequence"/>
</dbReference>
<organism evidence="6 8">
    <name type="scientific">Acetobacter orientalis</name>
    <dbReference type="NCBI Taxonomy" id="146474"/>
    <lineage>
        <taxon>Bacteria</taxon>
        <taxon>Pseudomonadati</taxon>
        <taxon>Pseudomonadota</taxon>
        <taxon>Alphaproteobacteria</taxon>
        <taxon>Acetobacterales</taxon>
        <taxon>Acetobacteraceae</taxon>
        <taxon>Acetobacter</taxon>
    </lineage>
</organism>
<accession>A0A0D6NKZ0</accession>
<keyword evidence="6" id="KW-0966">Cell projection</keyword>
<evidence type="ECO:0000313" key="8">
    <source>
        <dbReference type="Proteomes" id="UP000194639"/>
    </source>
</evidence>
<reference evidence="5 7" key="1">
    <citation type="submission" date="2012-11" db="EMBL/GenBank/DDBJ databases">
        <title>Whole genome sequence of Acetobacter orientalis 21F-2.</title>
        <authorList>
            <person name="Azuma Y."/>
            <person name="Higashiura N."/>
            <person name="Hirakawa H."/>
            <person name="Matsushita K."/>
        </authorList>
    </citation>
    <scope>NUCLEOTIDE SEQUENCE [LARGE SCALE GENOMIC DNA]</scope>
    <source>
        <strain evidence="5 7">21F-2</strain>
    </source>
</reference>
<dbReference type="PANTHER" id="PTHR30531:SF12">
    <property type="entry name" value="FLAGELLAR BIOSYNTHETIC PROTEIN FLHB"/>
    <property type="match status" value="1"/>
</dbReference>
<evidence type="ECO:0000313" key="9">
    <source>
        <dbReference type="Proteomes" id="UP000270034"/>
    </source>
</evidence>
<dbReference type="EMBL" id="JOMO01000003">
    <property type="protein sequence ID" value="OUI85308.1"/>
    <property type="molecule type" value="Genomic_DNA"/>
</dbReference>
<dbReference type="STRING" id="1231341.Abor_017_119"/>
<dbReference type="GO" id="GO:0005886">
    <property type="term" value="C:plasma membrane"/>
    <property type="evidence" value="ECO:0007669"/>
    <property type="project" value="TreeGrafter"/>
</dbReference>
<dbReference type="AlphaFoldDB" id="A0A252A6U6"/>
<dbReference type="GO" id="GO:0009306">
    <property type="term" value="P:protein secretion"/>
    <property type="evidence" value="ECO:0007669"/>
    <property type="project" value="InterPro"/>
</dbReference>
<evidence type="ECO:0000313" key="4">
    <source>
        <dbReference type="EMBL" id="BBC78981.1"/>
    </source>
</evidence>
<name>A0A252A6U6_9PROT</name>
<feature type="transmembrane region" description="Helical" evidence="3">
    <location>
        <begin position="35"/>
        <end position="56"/>
    </location>
</feature>
<comment type="similarity">
    <text evidence="1">Belongs to the type III secretion exporter family.</text>
</comment>
<evidence type="ECO:0000256" key="1">
    <source>
        <dbReference type="ARBA" id="ARBA00010690"/>
    </source>
</evidence>
<dbReference type="KEGG" id="aot:AcetOri_orf00913"/>
<dbReference type="EMBL" id="BAMX01000017">
    <property type="protein sequence ID" value="GAN66263.1"/>
    <property type="molecule type" value="Genomic_DNA"/>
</dbReference>
<feature type="region of interest" description="Disordered" evidence="2">
    <location>
        <begin position="1"/>
        <end position="23"/>
    </location>
</feature>
<keyword evidence="6" id="KW-0282">Flagellum</keyword>
<dbReference type="InterPro" id="IPR029025">
    <property type="entry name" value="T3SS_substrate_exporter_C"/>
</dbReference>
<dbReference type="Pfam" id="PF01312">
    <property type="entry name" value="Bac_export_2"/>
    <property type="match status" value="1"/>
</dbReference>
<dbReference type="GeneID" id="76204408"/>
<keyword evidence="3" id="KW-0812">Transmembrane</keyword>
<dbReference type="InterPro" id="IPR006135">
    <property type="entry name" value="T3SS_substrate_exporter"/>
</dbReference>
<feature type="transmembrane region" description="Helical" evidence="3">
    <location>
        <begin position="191"/>
        <end position="213"/>
    </location>
</feature>
<dbReference type="Proteomes" id="UP000194639">
    <property type="component" value="Unassembled WGS sequence"/>
</dbReference>
<dbReference type="PRINTS" id="PR00950">
    <property type="entry name" value="TYPE3IMSPROT"/>
</dbReference>
<keyword evidence="6" id="KW-0969">Cilium</keyword>
<accession>A0A252A6U6</accession>